<feature type="transmembrane region" description="Helical" evidence="5">
    <location>
        <begin position="71"/>
        <end position="88"/>
    </location>
</feature>
<keyword evidence="4 5" id="KW-0472">Membrane</keyword>
<dbReference type="OrthoDB" id="7203053at2"/>
<keyword evidence="3 5" id="KW-1133">Transmembrane helix</keyword>
<protein>
    <submittedName>
        <fullName evidence="6">Membrane protein</fullName>
    </submittedName>
</protein>
<reference evidence="7" key="1">
    <citation type="submission" date="2017-05" db="EMBL/GenBank/DDBJ databases">
        <title>Physiological properties and genetic analysis related to exopolysaccharide production of fresh-water unicellular cyanobacterium Aphanothece sacrum, Suizenji Nori, that has been cultured as a food source in Japan.</title>
        <authorList>
            <person name="Kanesaki Y."/>
            <person name="Yoshikawa S."/>
            <person name="Ohki K."/>
        </authorList>
    </citation>
    <scope>NUCLEOTIDE SEQUENCE [LARGE SCALE GENOMIC DNA]</scope>
    <source>
        <strain evidence="7">FPU1</strain>
    </source>
</reference>
<dbReference type="PANTHER" id="PTHR12714:SF25">
    <property type="entry name" value="CONSERVED HYPOTHETICAL MEMBRANE PROTEIN"/>
    <property type="match status" value="1"/>
</dbReference>
<proteinExistence type="predicted"/>
<dbReference type="Pfam" id="PF04140">
    <property type="entry name" value="ICMT"/>
    <property type="match status" value="1"/>
</dbReference>
<sequence length="170" mass="19482">MVTRWIFVSIVICVILQRLFELRISQRNATEILVQGGQEYSDNLLGVVKILQVSWWVAMICEVWYFNRAFVPSLAVIGLIATITGQVLRYLSMKELGIRWTLKIMTIPGVPLVDTGIYRYIRHPNWLGVCLEIAGLPLIHYAYLTAITFSLINLLIMVKRMNLEESLLKG</sequence>
<dbReference type="AlphaFoldDB" id="A0A401IH51"/>
<feature type="transmembrane region" description="Helical" evidence="5">
    <location>
        <begin position="44"/>
        <end position="65"/>
    </location>
</feature>
<evidence type="ECO:0000313" key="7">
    <source>
        <dbReference type="Proteomes" id="UP000287247"/>
    </source>
</evidence>
<keyword evidence="7" id="KW-1185">Reference proteome</keyword>
<accession>A0A401IH51</accession>
<dbReference type="RefSeq" id="WP_124972364.1">
    <property type="nucleotide sequence ID" value="NZ_BDQK01000009.1"/>
</dbReference>
<comment type="caution">
    <text evidence="6">The sequence shown here is derived from an EMBL/GenBank/DDBJ whole genome shotgun (WGS) entry which is preliminary data.</text>
</comment>
<organism evidence="6 7">
    <name type="scientific">Aphanothece sacrum FPU1</name>
    <dbReference type="NCBI Taxonomy" id="1920663"/>
    <lineage>
        <taxon>Bacteria</taxon>
        <taxon>Bacillati</taxon>
        <taxon>Cyanobacteriota</taxon>
        <taxon>Cyanophyceae</taxon>
        <taxon>Oscillatoriophycideae</taxon>
        <taxon>Chroococcales</taxon>
        <taxon>Aphanothecaceae</taxon>
        <taxon>Aphanothece</taxon>
    </lineage>
</organism>
<evidence type="ECO:0000256" key="4">
    <source>
        <dbReference type="ARBA" id="ARBA00023136"/>
    </source>
</evidence>
<feature type="transmembrane region" description="Helical" evidence="5">
    <location>
        <begin position="6"/>
        <end position="24"/>
    </location>
</feature>
<evidence type="ECO:0000256" key="3">
    <source>
        <dbReference type="ARBA" id="ARBA00022989"/>
    </source>
</evidence>
<dbReference type="InterPro" id="IPR007269">
    <property type="entry name" value="ICMT_MeTrfase"/>
</dbReference>
<evidence type="ECO:0000256" key="1">
    <source>
        <dbReference type="ARBA" id="ARBA00004141"/>
    </source>
</evidence>
<gene>
    <name evidence="6" type="ORF">AsFPU1_2002</name>
</gene>
<keyword evidence="2 5" id="KW-0812">Transmembrane</keyword>
<dbReference type="GO" id="GO:0004671">
    <property type="term" value="F:protein C-terminal S-isoprenylcysteine carboxyl O-methyltransferase activity"/>
    <property type="evidence" value="ECO:0007669"/>
    <property type="project" value="InterPro"/>
</dbReference>
<comment type="subcellular location">
    <subcellularLocation>
        <location evidence="1">Membrane</location>
        <topology evidence="1">Multi-pass membrane protein</topology>
    </subcellularLocation>
</comment>
<evidence type="ECO:0000256" key="2">
    <source>
        <dbReference type="ARBA" id="ARBA00022692"/>
    </source>
</evidence>
<dbReference type="EMBL" id="BDQK01000009">
    <property type="protein sequence ID" value="GBF80598.1"/>
    <property type="molecule type" value="Genomic_DNA"/>
</dbReference>
<dbReference type="Proteomes" id="UP000287247">
    <property type="component" value="Unassembled WGS sequence"/>
</dbReference>
<dbReference type="PANTHER" id="PTHR12714">
    <property type="entry name" value="PROTEIN-S ISOPRENYLCYSTEINE O-METHYLTRANSFERASE"/>
    <property type="match status" value="1"/>
</dbReference>
<evidence type="ECO:0000313" key="6">
    <source>
        <dbReference type="EMBL" id="GBF80598.1"/>
    </source>
</evidence>
<dbReference type="GO" id="GO:0016020">
    <property type="term" value="C:membrane"/>
    <property type="evidence" value="ECO:0007669"/>
    <property type="project" value="UniProtKB-SubCell"/>
</dbReference>
<feature type="transmembrane region" description="Helical" evidence="5">
    <location>
        <begin position="141"/>
        <end position="158"/>
    </location>
</feature>
<evidence type="ECO:0000256" key="5">
    <source>
        <dbReference type="SAM" id="Phobius"/>
    </source>
</evidence>
<dbReference type="Gene3D" id="1.20.120.1630">
    <property type="match status" value="1"/>
</dbReference>
<name>A0A401IH51_APHSA</name>
<feature type="transmembrane region" description="Helical" evidence="5">
    <location>
        <begin position="100"/>
        <end position="121"/>
    </location>
</feature>